<proteinExistence type="predicted"/>
<accession>A0ABU1CEB7</accession>
<evidence type="ECO:0000256" key="1">
    <source>
        <dbReference type="SAM" id="MobiDB-lite"/>
    </source>
</evidence>
<sequence length="147" mass="15474">MNRDVTTGVDTAEALRPTFDKDKIEAGFDITEALVRETGTFINNRAMESDAKRGQASKEREKANYPNLSDADRAAALQRADALDAEANAIQENWGPGGTYRQIATALAAGAGGNVTGGGAQLAQAAVVNYLQQQGQATSATWSLRAS</sequence>
<comment type="caution">
    <text evidence="2">The sequence shown here is derived from an EMBL/GenBank/DDBJ whole genome shotgun (WGS) entry which is preliminary data.</text>
</comment>
<feature type="region of interest" description="Disordered" evidence="1">
    <location>
        <begin position="43"/>
        <end position="70"/>
    </location>
</feature>
<name>A0ABU1CEB7_9GAMM</name>
<evidence type="ECO:0000313" key="2">
    <source>
        <dbReference type="EMBL" id="MDR0183480.1"/>
    </source>
</evidence>
<organism evidence="2 3">
    <name type="scientific">Lysobacter arvi</name>
    <dbReference type="NCBI Taxonomy" id="3038776"/>
    <lineage>
        <taxon>Bacteria</taxon>
        <taxon>Pseudomonadati</taxon>
        <taxon>Pseudomonadota</taxon>
        <taxon>Gammaproteobacteria</taxon>
        <taxon>Lysobacterales</taxon>
        <taxon>Lysobacteraceae</taxon>
        <taxon>Lysobacter</taxon>
    </lineage>
</organism>
<dbReference type="Proteomes" id="UP001233535">
    <property type="component" value="Unassembled WGS sequence"/>
</dbReference>
<feature type="compositionally biased region" description="Basic and acidic residues" evidence="1">
    <location>
        <begin position="47"/>
        <end position="63"/>
    </location>
</feature>
<protein>
    <submittedName>
        <fullName evidence="2">Uncharacterized protein</fullName>
    </submittedName>
</protein>
<dbReference type="RefSeq" id="WP_309262635.1">
    <property type="nucleotide sequence ID" value="NZ_JARUHG010000003.1"/>
</dbReference>
<keyword evidence="3" id="KW-1185">Reference proteome</keyword>
<dbReference type="EMBL" id="JARUHG010000003">
    <property type="protein sequence ID" value="MDR0183480.1"/>
    <property type="molecule type" value="Genomic_DNA"/>
</dbReference>
<gene>
    <name evidence="2" type="ORF">P8609_10950</name>
</gene>
<evidence type="ECO:0000313" key="3">
    <source>
        <dbReference type="Proteomes" id="UP001233535"/>
    </source>
</evidence>
<reference evidence="2 3" key="1">
    <citation type="submission" date="2023-04" db="EMBL/GenBank/DDBJ databases">
        <title>Lysobacter sp. strain UC isolated from soil sample.</title>
        <authorList>
            <person name="Choksket S."/>
            <person name="Harshvardhan F."/>
            <person name="Rana R."/>
            <person name="Patil P.B."/>
            <person name="Korpole S."/>
        </authorList>
    </citation>
    <scope>NUCLEOTIDE SEQUENCE [LARGE SCALE GENOMIC DNA]</scope>
    <source>
        <strain evidence="2 3">UC</strain>
    </source>
</reference>